<dbReference type="CDD" id="cd04622">
    <property type="entry name" value="CBS_pair_HRP1_like"/>
    <property type="match status" value="1"/>
</dbReference>
<evidence type="ECO:0000256" key="3">
    <source>
        <dbReference type="SAM" id="MobiDB-lite"/>
    </source>
</evidence>
<evidence type="ECO:0000313" key="5">
    <source>
        <dbReference type="EMBL" id="MCX2723053.1"/>
    </source>
</evidence>
<dbReference type="Gene3D" id="3.10.580.10">
    <property type="entry name" value="CBS-domain"/>
    <property type="match status" value="1"/>
</dbReference>
<dbReference type="Proteomes" id="UP001300261">
    <property type="component" value="Unassembled WGS sequence"/>
</dbReference>
<reference evidence="5 6" key="1">
    <citation type="journal article" date="2016" name="Int. J. Syst. Evol. Microbiol.">
        <title>Labrenzia salina sp. nov., isolated from the rhizosphere of the halophyte Arthrocnemum macrostachyum.</title>
        <authorList>
            <person name="Camacho M."/>
            <person name="Redondo-Gomez S."/>
            <person name="Rodriguez-Llorente I."/>
            <person name="Rohde M."/>
            <person name="Sproer C."/>
            <person name="Schumann P."/>
            <person name="Klenk H.P."/>
            <person name="Montero-Calasanz M.D.C."/>
        </authorList>
    </citation>
    <scope>NUCLEOTIDE SEQUENCE [LARGE SCALE GENOMIC DNA]</scope>
    <source>
        <strain evidence="5 6">DSM 29163</strain>
    </source>
</reference>
<gene>
    <name evidence="5" type="ORF">ON753_11815</name>
</gene>
<accession>A0ABT3R1U9</accession>
<protein>
    <submittedName>
        <fullName evidence="5">CBS domain-containing protein</fullName>
    </submittedName>
</protein>
<feature type="domain" description="CBS" evidence="4">
    <location>
        <begin position="7"/>
        <end position="65"/>
    </location>
</feature>
<evidence type="ECO:0000256" key="1">
    <source>
        <dbReference type="ARBA" id="ARBA00023122"/>
    </source>
</evidence>
<name>A0ABT3R1U9_9HYPH</name>
<comment type="caution">
    <text evidence="5">The sequence shown here is derived from an EMBL/GenBank/DDBJ whole genome shotgun (WGS) entry which is preliminary data.</text>
</comment>
<dbReference type="InterPro" id="IPR000644">
    <property type="entry name" value="CBS_dom"/>
</dbReference>
<evidence type="ECO:0000259" key="4">
    <source>
        <dbReference type="PROSITE" id="PS51371"/>
    </source>
</evidence>
<dbReference type="PANTHER" id="PTHR43080">
    <property type="entry name" value="CBS DOMAIN-CONTAINING PROTEIN CBSX3, MITOCHONDRIAL"/>
    <property type="match status" value="1"/>
</dbReference>
<keyword evidence="1 2" id="KW-0129">CBS domain</keyword>
<sequence length="142" mass="15532">MKIQECMSKDVTVCAPDDTIRDVARKMLECDCGVMPIGENDRLVGVVTDRDIAIRAVAEGKGPDTPARSVMSAEVLYCYEDEDLQEVSDNLATLKIRRMPVVNRDKRLVGIVSLGEIARQDGNSGEAAFREVSKPGGPHRQA</sequence>
<dbReference type="RefSeq" id="WP_265962729.1">
    <property type="nucleotide sequence ID" value="NZ_JAPEVI010000003.1"/>
</dbReference>
<feature type="domain" description="CBS" evidence="4">
    <location>
        <begin position="71"/>
        <end position="127"/>
    </location>
</feature>
<evidence type="ECO:0000313" key="6">
    <source>
        <dbReference type="Proteomes" id="UP001300261"/>
    </source>
</evidence>
<proteinExistence type="predicted"/>
<dbReference type="PROSITE" id="PS51371">
    <property type="entry name" value="CBS"/>
    <property type="match status" value="2"/>
</dbReference>
<dbReference type="SUPFAM" id="SSF54631">
    <property type="entry name" value="CBS-domain pair"/>
    <property type="match status" value="1"/>
</dbReference>
<feature type="region of interest" description="Disordered" evidence="3">
    <location>
        <begin position="123"/>
        <end position="142"/>
    </location>
</feature>
<dbReference type="SMART" id="SM00116">
    <property type="entry name" value="CBS"/>
    <property type="match status" value="2"/>
</dbReference>
<organism evidence="5 6">
    <name type="scientific">Roseibium salinum</name>
    <dbReference type="NCBI Taxonomy" id="1604349"/>
    <lineage>
        <taxon>Bacteria</taxon>
        <taxon>Pseudomonadati</taxon>
        <taxon>Pseudomonadota</taxon>
        <taxon>Alphaproteobacteria</taxon>
        <taxon>Hyphomicrobiales</taxon>
        <taxon>Stappiaceae</taxon>
        <taxon>Roseibium</taxon>
    </lineage>
</organism>
<dbReference type="Pfam" id="PF00571">
    <property type="entry name" value="CBS"/>
    <property type="match status" value="2"/>
</dbReference>
<dbReference type="InterPro" id="IPR046342">
    <property type="entry name" value="CBS_dom_sf"/>
</dbReference>
<evidence type="ECO:0000256" key="2">
    <source>
        <dbReference type="PROSITE-ProRule" id="PRU00703"/>
    </source>
</evidence>
<dbReference type="PANTHER" id="PTHR43080:SF2">
    <property type="entry name" value="CBS DOMAIN-CONTAINING PROTEIN"/>
    <property type="match status" value="1"/>
</dbReference>
<dbReference type="EMBL" id="JAPEVI010000003">
    <property type="protein sequence ID" value="MCX2723053.1"/>
    <property type="molecule type" value="Genomic_DNA"/>
</dbReference>
<keyword evidence="6" id="KW-1185">Reference proteome</keyword>
<dbReference type="InterPro" id="IPR051257">
    <property type="entry name" value="Diverse_CBS-Domain"/>
</dbReference>